<sequence>MEAWLEVRGTNRGFQLTNQPWCECCGEDSRTKRTVTVFLCFSYLEIEISELTMRLHKTAFHHRITFRRPENAFEVVALVFSSPCGALITAYTTYPSLTMDTQVSLPLTNEISRIDTDSTIGIVQKCTQTIHMDSQSKQMQMSCLV</sequence>
<gene>
    <name evidence="1" type="ORF">TcWFU_006336</name>
</gene>
<keyword evidence="2" id="KW-1185">Reference proteome</keyword>
<comment type="caution">
    <text evidence="1">The sequence shown here is derived from an EMBL/GenBank/DDBJ whole genome shotgun (WGS) entry which is preliminary data.</text>
</comment>
<evidence type="ECO:0000313" key="1">
    <source>
        <dbReference type="EMBL" id="KAL5110522.1"/>
    </source>
</evidence>
<reference evidence="1 2" key="1">
    <citation type="journal article" date="2022" name="Front. Cell. Infect. Microbiol.">
        <title>The Genomes of Two Strains of Taenia crassiceps the Animal Model for the Study of Human Cysticercosis.</title>
        <authorList>
            <person name="Bobes R.J."/>
            <person name="Estrada K."/>
            <person name="Rios-Valencia D.G."/>
            <person name="Calderon-Gallegos A."/>
            <person name="de la Torre P."/>
            <person name="Carrero J.C."/>
            <person name="Sanchez-Flores A."/>
            <person name="Laclette J.P."/>
        </authorList>
    </citation>
    <scope>NUCLEOTIDE SEQUENCE [LARGE SCALE GENOMIC DNA]</scope>
    <source>
        <strain evidence="1">WFUcys</strain>
    </source>
</reference>
<dbReference type="EMBL" id="JAKROA010000002">
    <property type="protein sequence ID" value="KAL5110522.1"/>
    <property type="molecule type" value="Genomic_DNA"/>
</dbReference>
<name>A0ABR4QLU3_9CEST</name>
<proteinExistence type="predicted"/>
<dbReference type="Proteomes" id="UP001651158">
    <property type="component" value="Unassembled WGS sequence"/>
</dbReference>
<organism evidence="1 2">
    <name type="scientific">Taenia crassiceps</name>
    <dbReference type="NCBI Taxonomy" id="6207"/>
    <lineage>
        <taxon>Eukaryota</taxon>
        <taxon>Metazoa</taxon>
        <taxon>Spiralia</taxon>
        <taxon>Lophotrochozoa</taxon>
        <taxon>Platyhelminthes</taxon>
        <taxon>Cestoda</taxon>
        <taxon>Eucestoda</taxon>
        <taxon>Cyclophyllidea</taxon>
        <taxon>Taeniidae</taxon>
        <taxon>Taenia</taxon>
    </lineage>
</organism>
<accession>A0ABR4QLU3</accession>
<protein>
    <submittedName>
        <fullName evidence="1">Uncharacterized protein</fullName>
    </submittedName>
</protein>
<evidence type="ECO:0000313" key="2">
    <source>
        <dbReference type="Proteomes" id="UP001651158"/>
    </source>
</evidence>